<dbReference type="NCBIfam" id="TIGR02727">
    <property type="entry name" value="MTHFS_bact"/>
    <property type="match status" value="1"/>
</dbReference>
<organism evidence="6 7">
    <name type="scientific">Thermanaeromonas toyohensis ToBE</name>
    <dbReference type="NCBI Taxonomy" id="698762"/>
    <lineage>
        <taxon>Bacteria</taxon>
        <taxon>Bacillati</taxon>
        <taxon>Bacillota</taxon>
        <taxon>Clostridia</taxon>
        <taxon>Neomoorellales</taxon>
        <taxon>Neomoorellaceae</taxon>
        <taxon>Thermanaeromonas</taxon>
    </lineage>
</organism>
<evidence type="ECO:0000256" key="3">
    <source>
        <dbReference type="ARBA" id="ARBA00022840"/>
    </source>
</evidence>
<proteinExistence type="inferred from homology"/>
<dbReference type="Proteomes" id="UP000192569">
    <property type="component" value="Chromosome I"/>
</dbReference>
<comment type="catalytic activity">
    <reaction evidence="5">
        <text>(6S)-5-formyl-5,6,7,8-tetrahydrofolate + ATP = (6R)-5,10-methenyltetrahydrofolate + ADP + phosphate</text>
        <dbReference type="Rhea" id="RHEA:10488"/>
        <dbReference type="ChEBI" id="CHEBI:30616"/>
        <dbReference type="ChEBI" id="CHEBI:43474"/>
        <dbReference type="ChEBI" id="CHEBI:57455"/>
        <dbReference type="ChEBI" id="CHEBI:57457"/>
        <dbReference type="ChEBI" id="CHEBI:456216"/>
        <dbReference type="EC" id="6.3.3.2"/>
    </reaction>
</comment>
<sequence>MKAHLRKAILARKDLLTKEEQAKKSEAIHRRLLSLPAWEEATFVMIYVSFGSEVSTDYLIKKALTQGKMVAVPYCYREERKLIASKIYDYPGDLIPRTWGILEPRPEALRPIDPRLIDLCLVPGVAFDIFGNRLGYGAGYYDGFLPSLRAGTPKIALAFEIQIVDTVFPTPRDVPVDLIITEARIIRPDTKTSYKTY</sequence>
<dbReference type="GO" id="GO:0046872">
    <property type="term" value="F:metal ion binding"/>
    <property type="evidence" value="ECO:0007669"/>
    <property type="project" value="UniProtKB-KW"/>
</dbReference>
<evidence type="ECO:0000313" key="7">
    <source>
        <dbReference type="Proteomes" id="UP000192569"/>
    </source>
</evidence>
<dbReference type="PANTHER" id="PTHR23407">
    <property type="entry name" value="ATPASE INHIBITOR/5-FORMYLTETRAHYDROFOLATE CYCLO-LIGASE"/>
    <property type="match status" value="1"/>
</dbReference>
<name>A0A1W1VCX6_9FIRM</name>
<feature type="binding site" evidence="4">
    <location>
        <position position="53"/>
    </location>
    <ligand>
        <name>substrate</name>
    </ligand>
</feature>
<evidence type="ECO:0000313" key="6">
    <source>
        <dbReference type="EMBL" id="SMB91073.1"/>
    </source>
</evidence>
<evidence type="ECO:0000256" key="5">
    <source>
        <dbReference type="RuleBase" id="RU361279"/>
    </source>
</evidence>
<dbReference type="GO" id="GO:0005524">
    <property type="term" value="F:ATP binding"/>
    <property type="evidence" value="ECO:0007669"/>
    <property type="project" value="UniProtKB-KW"/>
</dbReference>
<keyword evidence="3 4" id="KW-0067">ATP-binding</keyword>
<dbReference type="SUPFAM" id="SSF100950">
    <property type="entry name" value="NagB/RpiA/CoA transferase-like"/>
    <property type="match status" value="1"/>
</dbReference>
<accession>A0A1W1VCX6</accession>
<dbReference type="STRING" id="698762.SAMN00808754_0381"/>
<dbReference type="InterPro" id="IPR024185">
    <property type="entry name" value="FTHF_cligase-like_sf"/>
</dbReference>
<dbReference type="PANTHER" id="PTHR23407:SF1">
    <property type="entry name" value="5-FORMYLTETRAHYDROFOLATE CYCLO-LIGASE"/>
    <property type="match status" value="1"/>
</dbReference>
<comment type="cofactor">
    <cofactor evidence="5">
        <name>Mg(2+)</name>
        <dbReference type="ChEBI" id="CHEBI:18420"/>
    </cofactor>
</comment>
<dbReference type="RefSeq" id="WP_084663495.1">
    <property type="nucleotide sequence ID" value="NZ_LT838272.1"/>
</dbReference>
<dbReference type="InterPro" id="IPR037171">
    <property type="entry name" value="NagB/RpiA_transferase-like"/>
</dbReference>
<dbReference type="Gene3D" id="3.40.50.10420">
    <property type="entry name" value="NagB/RpiA/CoA transferase-like"/>
    <property type="match status" value="1"/>
</dbReference>
<reference evidence="6 7" key="1">
    <citation type="submission" date="2017-04" db="EMBL/GenBank/DDBJ databases">
        <authorList>
            <person name="Afonso C.L."/>
            <person name="Miller P.J."/>
            <person name="Scott M.A."/>
            <person name="Spackman E."/>
            <person name="Goraichik I."/>
            <person name="Dimitrov K.M."/>
            <person name="Suarez D.L."/>
            <person name="Swayne D.E."/>
        </authorList>
    </citation>
    <scope>NUCLEOTIDE SEQUENCE [LARGE SCALE GENOMIC DNA]</scope>
    <source>
        <strain evidence="6 7">ToBE</strain>
    </source>
</reference>
<keyword evidence="5" id="KW-0460">Magnesium</keyword>
<dbReference type="EC" id="6.3.3.2" evidence="5"/>
<dbReference type="InterPro" id="IPR002698">
    <property type="entry name" value="FTHF_cligase"/>
</dbReference>
<keyword evidence="6" id="KW-0436">Ligase</keyword>
<protein>
    <recommendedName>
        <fullName evidence="5">5-formyltetrahydrofolate cyclo-ligase</fullName>
        <ecNumber evidence="5">6.3.3.2</ecNumber>
    </recommendedName>
</protein>
<evidence type="ECO:0000256" key="2">
    <source>
        <dbReference type="ARBA" id="ARBA00022741"/>
    </source>
</evidence>
<dbReference type="PIRSF" id="PIRSF006806">
    <property type="entry name" value="FTHF_cligase"/>
    <property type="match status" value="1"/>
</dbReference>
<evidence type="ECO:0000256" key="1">
    <source>
        <dbReference type="ARBA" id="ARBA00010638"/>
    </source>
</evidence>
<dbReference type="OrthoDB" id="9801938at2"/>
<gene>
    <name evidence="6" type="ORF">SAMN00808754_0381</name>
</gene>
<dbReference type="GO" id="GO:0009396">
    <property type="term" value="P:folic acid-containing compound biosynthetic process"/>
    <property type="evidence" value="ECO:0007669"/>
    <property type="project" value="TreeGrafter"/>
</dbReference>
<keyword evidence="7" id="KW-1185">Reference proteome</keyword>
<dbReference type="AlphaFoldDB" id="A0A1W1VCX6"/>
<dbReference type="GO" id="GO:0030272">
    <property type="term" value="F:5-formyltetrahydrofolate cyclo-ligase activity"/>
    <property type="evidence" value="ECO:0007669"/>
    <property type="project" value="UniProtKB-EC"/>
</dbReference>
<dbReference type="GO" id="GO:0035999">
    <property type="term" value="P:tetrahydrofolate interconversion"/>
    <property type="evidence" value="ECO:0007669"/>
    <property type="project" value="TreeGrafter"/>
</dbReference>
<comment type="similarity">
    <text evidence="1 5">Belongs to the 5-formyltetrahydrofolate cyclo-ligase family.</text>
</comment>
<feature type="binding site" evidence="4">
    <location>
        <begin position="2"/>
        <end position="6"/>
    </location>
    <ligand>
        <name>ATP</name>
        <dbReference type="ChEBI" id="CHEBI:30616"/>
    </ligand>
</feature>
<keyword evidence="2 4" id="KW-0547">Nucleotide-binding</keyword>
<feature type="binding site" evidence="4">
    <location>
        <begin position="133"/>
        <end position="141"/>
    </location>
    <ligand>
        <name>ATP</name>
        <dbReference type="ChEBI" id="CHEBI:30616"/>
    </ligand>
</feature>
<feature type="binding site" evidence="4">
    <location>
        <position position="48"/>
    </location>
    <ligand>
        <name>substrate</name>
    </ligand>
</feature>
<dbReference type="Pfam" id="PF01812">
    <property type="entry name" value="5-FTHF_cyc-lig"/>
    <property type="match status" value="1"/>
</dbReference>
<dbReference type="EMBL" id="LT838272">
    <property type="protein sequence ID" value="SMB91073.1"/>
    <property type="molecule type" value="Genomic_DNA"/>
</dbReference>
<keyword evidence="5" id="KW-0479">Metal-binding</keyword>
<evidence type="ECO:0000256" key="4">
    <source>
        <dbReference type="PIRSR" id="PIRSR006806-1"/>
    </source>
</evidence>